<organism evidence="1">
    <name type="scientific">Arundo donax</name>
    <name type="common">Giant reed</name>
    <name type="synonym">Donax arundinaceus</name>
    <dbReference type="NCBI Taxonomy" id="35708"/>
    <lineage>
        <taxon>Eukaryota</taxon>
        <taxon>Viridiplantae</taxon>
        <taxon>Streptophyta</taxon>
        <taxon>Embryophyta</taxon>
        <taxon>Tracheophyta</taxon>
        <taxon>Spermatophyta</taxon>
        <taxon>Magnoliopsida</taxon>
        <taxon>Liliopsida</taxon>
        <taxon>Poales</taxon>
        <taxon>Poaceae</taxon>
        <taxon>PACMAD clade</taxon>
        <taxon>Arundinoideae</taxon>
        <taxon>Arundineae</taxon>
        <taxon>Arundo</taxon>
    </lineage>
</organism>
<dbReference type="EMBL" id="GBRH01274098">
    <property type="protein sequence ID" value="JAD23797.1"/>
    <property type="molecule type" value="Transcribed_RNA"/>
</dbReference>
<protein>
    <submittedName>
        <fullName evidence="1">Uncharacterized protein</fullName>
    </submittedName>
</protein>
<proteinExistence type="predicted"/>
<reference evidence="1" key="2">
    <citation type="journal article" date="2015" name="Data Brief">
        <title>Shoot transcriptome of the giant reed, Arundo donax.</title>
        <authorList>
            <person name="Barrero R.A."/>
            <person name="Guerrero F.D."/>
            <person name="Moolhuijzen P."/>
            <person name="Goolsby J.A."/>
            <person name="Tidwell J."/>
            <person name="Bellgard S.E."/>
            <person name="Bellgard M.I."/>
        </authorList>
    </citation>
    <scope>NUCLEOTIDE SEQUENCE</scope>
    <source>
        <tissue evidence="1">Shoot tissue taken approximately 20 cm above the soil surface</tissue>
    </source>
</reference>
<sequence>MISSKIWSSSTKFQSCIA</sequence>
<accession>A0A0A8YMK8</accession>
<name>A0A0A8YMK8_ARUDO</name>
<evidence type="ECO:0000313" key="1">
    <source>
        <dbReference type="EMBL" id="JAD23797.1"/>
    </source>
</evidence>
<reference evidence="1" key="1">
    <citation type="submission" date="2014-09" db="EMBL/GenBank/DDBJ databases">
        <authorList>
            <person name="Magalhaes I.L.F."/>
            <person name="Oliveira U."/>
            <person name="Santos F.R."/>
            <person name="Vidigal T.H.D.A."/>
            <person name="Brescovit A.D."/>
            <person name="Santos A.J."/>
        </authorList>
    </citation>
    <scope>NUCLEOTIDE SEQUENCE</scope>
    <source>
        <tissue evidence="1">Shoot tissue taken approximately 20 cm above the soil surface</tissue>
    </source>
</reference>
<dbReference type="AlphaFoldDB" id="A0A0A8YMK8"/>